<name>A0A7G5GP26_9BACT</name>
<keyword evidence="2" id="KW-1185">Reference proteome</keyword>
<sequence>MKNPVKFRIRLAPKADTSRAKYRAKPSVQQNQPQADFALFSAKNHPPH</sequence>
<protein>
    <submittedName>
        <fullName evidence="1">Uncharacterized protein</fullName>
    </submittedName>
</protein>
<evidence type="ECO:0000313" key="2">
    <source>
        <dbReference type="Proteomes" id="UP000515369"/>
    </source>
</evidence>
<dbReference type="Proteomes" id="UP000515369">
    <property type="component" value="Chromosome"/>
</dbReference>
<accession>A0A7G5GP26</accession>
<dbReference type="RefSeq" id="WP_182457732.1">
    <property type="nucleotide sequence ID" value="NZ_CP059732.1"/>
</dbReference>
<dbReference type="KEGG" id="sfol:H3H32_21785"/>
<dbReference type="EMBL" id="CP059732">
    <property type="protein sequence ID" value="QMW00618.1"/>
    <property type="molecule type" value="Genomic_DNA"/>
</dbReference>
<reference evidence="1 2" key="1">
    <citation type="submission" date="2020-07" db="EMBL/GenBank/DDBJ databases">
        <title>Spirosoma foliorum sp. nov., isolated from the leaves on the Nejang mountain Korea, Republic of.</title>
        <authorList>
            <person name="Ho H."/>
            <person name="Lee Y.-J."/>
            <person name="Nurcahyanto D.-A."/>
            <person name="Kim S.-G."/>
        </authorList>
    </citation>
    <scope>NUCLEOTIDE SEQUENCE [LARGE SCALE GENOMIC DNA]</scope>
    <source>
        <strain evidence="1 2">PL0136</strain>
    </source>
</reference>
<organism evidence="1 2">
    <name type="scientific">Spirosoma foliorum</name>
    <dbReference type="NCBI Taxonomy" id="2710596"/>
    <lineage>
        <taxon>Bacteria</taxon>
        <taxon>Pseudomonadati</taxon>
        <taxon>Bacteroidota</taxon>
        <taxon>Cytophagia</taxon>
        <taxon>Cytophagales</taxon>
        <taxon>Cytophagaceae</taxon>
        <taxon>Spirosoma</taxon>
    </lineage>
</organism>
<proteinExistence type="predicted"/>
<gene>
    <name evidence="1" type="ORF">H3H32_21785</name>
</gene>
<dbReference type="AlphaFoldDB" id="A0A7G5GP26"/>
<evidence type="ECO:0000313" key="1">
    <source>
        <dbReference type="EMBL" id="QMW00618.1"/>
    </source>
</evidence>